<reference evidence="1" key="1">
    <citation type="submission" date="2023-06" db="EMBL/GenBank/DDBJ databases">
        <title>Genomic of Parafulvivirga corallium.</title>
        <authorList>
            <person name="Wang G."/>
        </authorList>
    </citation>
    <scope>NUCLEOTIDE SEQUENCE</scope>
    <source>
        <strain evidence="1">BMA10</strain>
    </source>
</reference>
<evidence type="ECO:0008006" key="3">
    <source>
        <dbReference type="Google" id="ProtNLM"/>
    </source>
</evidence>
<evidence type="ECO:0000313" key="2">
    <source>
        <dbReference type="Proteomes" id="UP001172082"/>
    </source>
</evidence>
<dbReference type="Proteomes" id="UP001172082">
    <property type="component" value="Unassembled WGS sequence"/>
</dbReference>
<proteinExistence type="predicted"/>
<evidence type="ECO:0000313" key="1">
    <source>
        <dbReference type="EMBL" id="MDN5199851.1"/>
    </source>
</evidence>
<dbReference type="SUPFAM" id="SSF63829">
    <property type="entry name" value="Calcium-dependent phosphotriesterase"/>
    <property type="match status" value="2"/>
</dbReference>
<dbReference type="InterPro" id="IPR015943">
    <property type="entry name" value="WD40/YVTN_repeat-like_dom_sf"/>
</dbReference>
<organism evidence="1 2">
    <name type="scientific">Splendidivirga corallicola</name>
    <dbReference type="NCBI Taxonomy" id="3051826"/>
    <lineage>
        <taxon>Bacteria</taxon>
        <taxon>Pseudomonadati</taxon>
        <taxon>Bacteroidota</taxon>
        <taxon>Cytophagia</taxon>
        <taxon>Cytophagales</taxon>
        <taxon>Splendidivirgaceae</taxon>
        <taxon>Splendidivirga</taxon>
    </lineage>
</organism>
<dbReference type="Gene3D" id="2.130.10.10">
    <property type="entry name" value="YVTN repeat-like/Quinoprotein amine dehydrogenase"/>
    <property type="match status" value="2"/>
</dbReference>
<protein>
    <recommendedName>
        <fullName evidence="3">Two component regulator propeller</fullName>
    </recommendedName>
</protein>
<sequence length="360" mass="40368">MKHFYYLCLLFSSLILSCKEADFEPKNAVLNLEAVYHFDEIKEGNFIVQFSFDRNGVLWIATFNNGLLRVENGNVVAYNTSNSTIAGDMINDLFIDHENQVWVGTDLGFSVFKENSWLTYNMVNVPLFRDLISEICINKKGQILVGNGSSIGGGLSFFDGSEWKGITPGNSALPSSIINEIETDANGDFWIGTAMFQGSGGLTKLSDGEIRQVYSQDQSELLYNAVDHIEVNEQEVWLGYSIPYINMTGIADGGLQKISLSNEKVESFFPYDTKLLSNRIKGLKVTSSGDIWFITTPDDPFCIDCISGIGLMDKQGQFTVYSGVNDELPLNQYFAWLDEYQSEIYVASEREIMKVVRTNR</sequence>
<comment type="caution">
    <text evidence="1">The sequence shown here is derived from an EMBL/GenBank/DDBJ whole genome shotgun (WGS) entry which is preliminary data.</text>
</comment>
<dbReference type="RefSeq" id="WP_346749883.1">
    <property type="nucleotide sequence ID" value="NZ_JAUJEA010000001.1"/>
</dbReference>
<gene>
    <name evidence="1" type="ORF">QQ008_00715</name>
</gene>
<name>A0ABT8KGK6_9BACT</name>
<dbReference type="PROSITE" id="PS51257">
    <property type="entry name" value="PROKAR_LIPOPROTEIN"/>
    <property type="match status" value="1"/>
</dbReference>
<accession>A0ABT8KGK6</accession>
<dbReference type="EMBL" id="JAUJEA010000001">
    <property type="protein sequence ID" value="MDN5199851.1"/>
    <property type="molecule type" value="Genomic_DNA"/>
</dbReference>
<keyword evidence="2" id="KW-1185">Reference proteome</keyword>